<reference evidence="2" key="1">
    <citation type="submission" date="2023-11" db="EMBL/GenBank/DDBJ databases">
        <title>Completed genome sequence of Mycoplasma equirhinis type strain M432/72.</title>
        <authorList>
            <person name="Spergser J."/>
        </authorList>
    </citation>
    <scope>NUCLEOTIDE SEQUENCE [LARGE SCALE GENOMIC DNA]</scope>
    <source>
        <strain evidence="2">M432/72</strain>
    </source>
</reference>
<dbReference type="GeneID" id="94493813"/>
<protein>
    <recommendedName>
        <fullName evidence="4">Lipoprotein</fullName>
    </recommendedName>
</protein>
<evidence type="ECO:0000313" key="3">
    <source>
        <dbReference type="Proteomes" id="UP001303601"/>
    </source>
</evidence>
<dbReference type="Proteomes" id="UP001303601">
    <property type="component" value="Chromosome"/>
</dbReference>
<keyword evidence="3" id="KW-1185">Reference proteome</keyword>
<accession>A0ABZ0PAH9</accession>
<dbReference type="EMBL" id="CP137845">
    <property type="protein sequence ID" value="WPB53900.1"/>
    <property type="molecule type" value="Genomic_DNA"/>
</dbReference>
<evidence type="ECO:0008006" key="4">
    <source>
        <dbReference type="Google" id="ProtNLM"/>
    </source>
</evidence>
<organism evidence="2 3">
    <name type="scientific">Metamycoplasma equirhinis</name>
    <dbReference type="NCBI Taxonomy" id="92402"/>
    <lineage>
        <taxon>Bacteria</taxon>
        <taxon>Bacillati</taxon>
        <taxon>Mycoplasmatota</taxon>
        <taxon>Mycoplasmoidales</taxon>
        <taxon>Metamycoplasmataceae</taxon>
        <taxon>Metamycoplasma</taxon>
    </lineage>
</organism>
<dbReference type="RefSeq" id="WP_140031204.1">
    <property type="nucleotide sequence ID" value="NZ_CP137845.1"/>
</dbReference>
<evidence type="ECO:0000256" key="1">
    <source>
        <dbReference type="SAM" id="MobiDB-lite"/>
    </source>
</evidence>
<sequence length="305" mass="35564">MKKFLKLAIPFTTVLPIATLAISCGDPKAKDQKNKDQSKENQKDNNKKSPDSEKSFDLSPIKKFLADKINNEIKNETDKDKYKDLNVEKLIDIINKSIDILAGAVFKIDKELNITKEIEKIWKEAFEKSPEDFLDLKKLMEKSQQFALKTTVVLENFIKQDKEIQEVIKKHDYKFESFDKFRNEIAAGFDYQSFSKVLENMQIELEKEFKHDENESDEKRMKDAFIYYKKLVGKFYDSKDSIIDACFPEKKNEKEVANYKFYRDFAKVVFAKIAVPLKGAFDKIIDLSLEIRLDLVAELFLSLVA</sequence>
<gene>
    <name evidence="2" type="ORF">R9B83_02840</name>
</gene>
<feature type="region of interest" description="Disordered" evidence="1">
    <location>
        <begin position="26"/>
        <end position="57"/>
    </location>
</feature>
<feature type="compositionally biased region" description="Basic and acidic residues" evidence="1">
    <location>
        <begin position="27"/>
        <end position="56"/>
    </location>
</feature>
<proteinExistence type="predicted"/>
<evidence type="ECO:0000313" key="2">
    <source>
        <dbReference type="EMBL" id="WPB53900.1"/>
    </source>
</evidence>
<dbReference type="PROSITE" id="PS51257">
    <property type="entry name" value="PROKAR_LIPOPROTEIN"/>
    <property type="match status" value="1"/>
</dbReference>
<name>A0ABZ0PAH9_9BACT</name>